<dbReference type="PROSITE" id="PS50975">
    <property type="entry name" value="ATP_GRASP"/>
    <property type="match status" value="1"/>
</dbReference>
<dbReference type="Pfam" id="PF06849">
    <property type="entry name" value="DUF1246"/>
    <property type="match status" value="1"/>
</dbReference>
<evidence type="ECO:0000313" key="12">
    <source>
        <dbReference type="EMBL" id="OUJ19391.1"/>
    </source>
</evidence>
<dbReference type="GO" id="GO:0000287">
    <property type="term" value="F:magnesium ion binding"/>
    <property type="evidence" value="ECO:0007669"/>
    <property type="project" value="InterPro"/>
</dbReference>
<dbReference type="InterPro" id="IPR010672">
    <property type="entry name" value="IMP_biosynth_PurP_N"/>
</dbReference>
<dbReference type="InterPro" id="IPR009720">
    <property type="entry name" value="IMP_biosynth_PurP_C"/>
</dbReference>
<evidence type="ECO:0000256" key="9">
    <source>
        <dbReference type="ARBA" id="ARBA00023211"/>
    </source>
</evidence>
<dbReference type="EMBL" id="MRZU01000002">
    <property type="protein sequence ID" value="OUJ19391.1"/>
    <property type="molecule type" value="Genomic_DNA"/>
</dbReference>
<keyword evidence="8" id="KW-0460">Magnesium</keyword>
<dbReference type="GO" id="GO:0016879">
    <property type="term" value="F:ligase activity, forming carbon-nitrogen bonds"/>
    <property type="evidence" value="ECO:0007669"/>
    <property type="project" value="UniProtKB-UniRule"/>
</dbReference>
<dbReference type="GO" id="GO:0005524">
    <property type="term" value="F:ATP binding"/>
    <property type="evidence" value="ECO:0007669"/>
    <property type="project" value="UniProtKB-UniRule"/>
</dbReference>
<comment type="pathway">
    <text evidence="10">Purine metabolism; IMP biosynthesis via de novo pathway; 5-formamido-1-(5-phospho-D-ribosyl)imidazole-4-carboxamide from 5-amino-1-(5-phospho-D-ribosyl)imidazole-4-carboxamide (formate route): step 1/1.</text>
</comment>
<dbReference type="HAMAP" id="MF_01163">
    <property type="entry name" value="IMP_biosynth_PurP"/>
    <property type="match status" value="1"/>
</dbReference>
<evidence type="ECO:0000256" key="5">
    <source>
        <dbReference type="ARBA" id="ARBA00022741"/>
    </source>
</evidence>
<comment type="cofactor">
    <cofactor evidence="1">
        <name>Mn(2+)</name>
        <dbReference type="ChEBI" id="CHEBI:29035"/>
    </cofactor>
</comment>
<keyword evidence="4" id="KW-0479">Metal-binding</keyword>
<proteinExistence type="inferred from homology"/>
<dbReference type="AlphaFoldDB" id="A0A1Y3GD63"/>
<organism evidence="12 13">
    <name type="scientific">Methanonatronarchaeum thermophilum</name>
    <dbReference type="NCBI Taxonomy" id="1927129"/>
    <lineage>
        <taxon>Archaea</taxon>
        <taxon>Methanobacteriati</taxon>
        <taxon>Methanobacteriota</taxon>
        <taxon>Methanonatronarchaeia</taxon>
        <taxon>Methanonatronarchaeales</taxon>
        <taxon>Methanonatronarchaeaceae</taxon>
        <taxon>Methanonatronarchaeum</taxon>
    </lineage>
</organism>
<reference evidence="12 13" key="1">
    <citation type="submission" date="2016-12" db="EMBL/GenBank/DDBJ databases">
        <title>Discovery of methanogenic haloarchaea.</title>
        <authorList>
            <person name="Sorokin D.Y."/>
            <person name="Makarova K.S."/>
            <person name="Abbas B."/>
            <person name="Ferrer M."/>
            <person name="Golyshin P.N."/>
        </authorList>
    </citation>
    <scope>NUCLEOTIDE SEQUENCE [LARGE SCALE GENOMIC DNA]</scope>
    <source>
        <strain evidence="12">AMET1</strain>
    </source>
</reference>
<dbReference type="RefSeq" id="WP_086636492.1">
    <property type="nucleotide sequence ID" value="NZ_MRZU01000002.1"/>
</dbReference>
<evidence type="ECO:0000256" key="2">
    <source>
        <dbReference type="ARBA" id="ARBA00001946"/>
    </source>
</evidence>
<dbReference type="InterPro" id="IPR016185">
    <property type="entry name" value="PreATP-grasp_dom_sf"/>
</dbReference>
<keyword evidence="9" id="KW-0464">Manganese</keyword>
<keyword evidence="7 10" id="KW-0067">ATP-binding</keyword>
<dbReference type="PANTHER" id="PTHR38147:SF2">
    <property type="entry name" value="5-FORMAMINOIMIDAZOLE-4-CARBOXAMIDE-1-(BETA)-D-RIBOFURANOSYL 5'-MONOPHOSPHATE SYNTHETASE"/>
    <property type="match status" value="1"/>
</dbReference>
<keyword evidence="5 10" id="KW-0547">Nucleotide-binding</keyword>
<feature type="binding site" evidence="10">
    <location>
        <position position="26"/>
    </location>
    <ligand>
        <name>5-amino-1-(5-phospho-beta-D-ribosyl)imidazole-4-carboxamide</name>
        <dbReference type="ChEBI" id="CHEBI:58475"/>
    </ligand>
</feature>
<dbReference type="Proteomes" id="UP000195137">
    <property type="component" value="Unassembled WGS sequence"/>
</dbReference>
<feature type="binding site" evidence="10">
    <location>
        <position position="227"/>
    </location>
    <ligand>
        <name>ATP</name>
        <dbReference type="ChEBI" id="CHEBI:30616"/>
    </ligand>
</feature>
<dbReference type="Pfam" id="PF06973">
    <property type="entry name" value="DUF1297"/>
    <property type="match status" value="1"/>
</dbReference>
<dbReference type="Gene3D" id="3.30.470.20">
    <property type="entry name" value="ATP-grasp fold, B domain"/>
    <property type="match status" value="1"/>
</dbReference>
<name>A0A1Y3GD63_9EURY</name>
<dbReference type="InterPro" id="IPR013815">
    <property type="entry name" value="ATP_grasp_subdomain_1"/>
</dbReference>
<evidence type="ECO:0000256" key="3">
    <source>
        <dbReference type="ARBA" id="ARBA00022598"/>
    </source>
</evidence>
<dbReference type="InterPro" id="IPR011761">
    <property type="entry name" value="ATP-grasp"/>
</dbReference>
<feature type="binding site" evidence="10">
    <location>
        <position position="255"/>
    </location>
    <ligand>
        <name>5-amino-1-(5-phospho-beta-D-ribosyl)imidazole-4-carboxamide</name>
        <dbReference type="ChEBI" id="CHEBI:58475"/>
    </ligand>
</feature>
<sequence length="358" mass="40718">MTNKDILQTIEQYDQENLTIGTIGSHSALNILKGAKEQGFNTLCICQKDRKITYERFDVADEIMVVDEYADMLSKTNQTKLRQKNTILIPHGSFNAYLGNKVFDINVPIFGNRELLSWETDREKQHKWLKDSEIKLPKVIDKPSQIDNTVIAKFPGAKGGKGYFIANTEESFNQKLQEMKEKGHITEKDIKNVHIQEYIIGVNAYPQYFRSIVNQEVEMIGMDRRYESTVDSIGKIPAKEQLEIELDPTYTVVGNIPVTARESLIPEILRMGDRVVETSNEIAKPGIIGPFCLETVFTENLDIYTFEISARIVAGSNVGIGTSPYAYLKYNENMYMGKRIAKEIKEANQQNLLNKITS</sequence>
<feature type="binding site" evidence="10">
    <location>
        <position position="93"/>
    </location>
    <ligand>
        <name>5-amino-1-(5-phospho-beta-D-ribosyl)imidazole-4-carboxamide</name>
        <dbReference type="ChEBI" id="CHEBI:58475"/>
    </ligand>
</feature>
<dbReference type="InterPro" id="IPR023656">
    <property type="entry name" value="IMP_biosynth_PurP"/>
</dbReference>
<evidence type="ECO:0000259" key="11">
    <source>
        <dbReference type="PROSITE" id="PS50975"/>
    </source>
</evidence>
<comment type="cofactor">
    <cofactor evidence="2">
        <name>Mg(2+)</name>
        <dbReference type="ChEBI" id="CHEBI:18420"/>
    </cofactor>
</comment>
<dbReference type="Gene3D" id="3.40.50.20">
    <property type="match status" value="1"/>
</dbReference>
<evidence type="ECO:0000256" key="10">
    <source>
        <dbReference type="HAMAP-Rule" id="MF_01163"/>
    </source>
</evidence>
<evidence type="ECO:0000256" key="4">
    <source>
        <dbReference type="ARBA" id="ARBA00022723"/>
    </source>
</evidence>
<dbReference type="GO" id="GO:0006189">
    <property type="term" value="P:'de novo' IMP biosynthetic process"/>
    <property type="evidence" value="ECO:0007669"/>
    <property type="project" value="UniProtKB-UniRule"/>
</dbReference>
<dbReference type="EC" id="6.3.4.23" evidence="10"/>
<keyword evidence="6 10" id="KW-0658">Purine biosynthesis</keyword>
<evidence type="ECO:0000256" key="7">
    <source>
        <dbReference type="ARBA" id="ARBA00022840"/>
    </source>
</evidence>
<keyword evidence="13" id="KW-1185">Reference proteome</keyword>
<accession>A0A1Y3GD63</accession>
<dbReference type="Gene3D" id="3.30.1490.20">
    <property type="entry name" value="ATP-grasp fold, A domain"/>
    <property type="match status" value="1"/>
</dbReference>
<dbReference type="PIRSF" id="PIRSF004602">
    <property type="entry name" value="ATPgrasp_PurP"/>
    <property type="match status" value="1"/>
</dbReference>
<dbReference type="OrthoDB" id="98133at2157"/>
<dbReference type="UniPathway" id="UPA00074">
    <property type="reaction ID" value="UER00134"/>
</dbReference>
<evidence type="ECO:0000256" key="1">
    <source>
        <dbReference type="ARBA" id="ARBA00001936"/>
    </source>
</evidence>
<gene>
    <name evidence="10" type="primary">purP</name>
    <name evidence="12" type="ORF">AMET1_0060</name>
</gene>
<comment type="caution">
    <text evidence="12">The sequence shown here is derived from an EMBL/GenBank/DDBJ whole genome shotgun (WGS) entry which is preliminary data.</text>
</comment>
<dbReference type="SUPFAM" id="SSF56059">
    <property type="entry name" value="Glutathione synthetase ATP-binding domain-like"/>
    <property type="match status" value="1"/>
</dbReference>
<protein>
    <recommendedName>
        <fullName evidence="10">5-formaminoimidazole-4-carboxamide-1-(beta)-D-ribofuranosyl 5'-monophosphate synthetase</fullName>
        <ecNumber evidence="10">6.3.4.23</ecNumber>
    </recommendedName>
    <alternativeName>
        <fullName evidence="10">5-aminoimidazole-4-carboxamide-1-beta-D-ribofuranosyl 5'-monophosphate--formate ligase</fullName>
    </alternativeName>
</protein>
<comment type="catalytic activity">
    <reaction evidence="10">
        <text>5-amino-1-(5-phospho-beta-D-ribosyl)imidazole-4-carboxamide + formate + ATP = 5-formamido-1-(5-phospho-D-ribosyl)imidazole-4-carboxamide + ADP + phosphate</text>
        <dbReference type="Rhea" id="RHEA:24836"/>
        <dbReference type="ChEBI" id="CHEBI:15740"/>
        <dbReference type="ChEBI" id="CHEBI:30616"/>
        <dbReference type="ChEBI" id="CHEBI:43474"/>
        <dbReference type="ChEBI" id="CHEBI:58467"/>
        <dbReference type="ChEBI" id="CHEBI:58475"/>
        <dbReference type="ChEBI" id="CHEBI:456216"/>
        <dbReference type="EC" id="6.3.4.23"/>
    </reaction>
</comment>
<feature type="domain" description="ATP-grasp" evidence="11">
    <location>
        <begin position="113"/>
        <end position="341"/>
    </location>
</feature>
<evidence type="ECO:0000256" key="6">
    <source>
        <dbReference type="ARBA" id="ARBA00022755"/>
    </source>
</evidence>
<keyword evidence="3 10" id="KW-0436">Ligase</keyword>
<comment type="similarity">
    <text evidence="10">Belongs to the phosphohexose mutase family.</text>
</comment>
<evidence type="ECO:0000313" key="13">
    <source>
        <dbReference type="Proteomes" id="UP000195137"/>
    </source>
</evidence>
<dbReference type="PANTHER" id="PTHR38147">
    <property type="entry name" value="5-FORMAMINOIMIDAZOLE-4-CARBOXAMIDE-1-(BETA)-D-RIBOFURANOSYL 5'-MONOPHOSPHATE SYNTHETASE-RELATED"/>
    <property type="match status" value="1"/>
</dbReference>
<dbReference type="SUPFAM" id="SSF52440">
    <property type="entry name" value="PreATP-grasp domain"/>
    <property type="match status" value="1"/>
</dbReference>
<comment type="function">
    <text evidence="10">Catalyzes the ATP- and formate-dependent formylation of 5-aminoimidazole-4-carboxamide-1-beta-d-ribofuranosyl 5'-monophosphate (AICAR) to 5-formaminoimidazole-4-carboxamide-1-beta-d-ribofuranosyl 5'-monophosphate (FAICAR) in the absence of folates.</text>
</comment>
<evidence type="ECO:0000256" key="8">
    <source>
        <dbReference type="ARBA" id="ARBA00022842"/>
    </source>
</evidence>